<reference evidence="1 2" key="1">
    <citation type="submission" date="2018-08" db="EMBL/GenBank/DDBJ databases">
        <title>A genome reference for cultivated species of the human gut microbiota.</title>
        <authorList>
            <person name="Zou Y."/>
            <person name="Xue W."/>
            <person name="Luo G."/>
        </authorList>
    </citation>
    <scope>NUCLEOTIDE SEQUENCE [LARGE SCALE GENOMIC DNA]</scope>
    <source>
        <strain evidence="1 2">AF10-17</strain>
    </source>
</reference>
<proteinExistence type="predicted"/>
<accession>A0AA92U762</accession>
<gene>
    <name evidence="1" type="ORF">DWV53_13715</name>
</gene>
<comment type="caution">
    <text evidence="1">The sequence shown here is derived from an EMBL/GenBank/DDBJ whole genome shotgun (WGS) entry which is preliminary data.</text>
</comment>
<organism evidence="1 2">
    <name type="scientific">Segatella copri</name>
    <dbReference type="NCBI Taxonomy" id="165179"/>
    <lineage>
        <taxon>Bacteria</taxon>
        <taxon>Pseudomonadati</taxon>
        <taxon>Bacteroidota</taxon>
        <taxon>Bacteroidia</taxon>
        <taxon>Bacteroidales</taxon>
        <taxon>Prevotellaceae</taxon>
        <taxon>Segatella</taxon>
    </lineage>
</organism>
<dbReference type="RefSeq" id="WP_118154993.1">
    <property type="nucleotide sequence ID" value="NZ_QSAV01000060.1"/>
</dbReference>
<dbReference type="Proteomes" id="UP000285776">
    <property type="component" value="Unassembled WGS sequence"/>
</dbReference>
<name>A0AA92U762_9BACT</name>
<sequence>MNLQDIGKVGIRKLVDFIMLLRRIRKSLKEIRPDLVYVTPNACGDAFYKDYIVKGIKVILLFECLDSDVMKYVIMCE</sequence>
<evidence type="ECO:0000313" key="1">
    <source>
        <dbReference type="EMBL" id="RGW75163.1"/>
    </source>
</evidence>
<dbReference type="AlphaFoldDB" id="A0AA92U762"/>
<evidence type="ECO:0000313" key="2">
    <source>
        <dbReference type="Proteomes" id="UP000285776"/>
    </source>
</evidence>
<protein>
    <submittedName>
        <fullName evidence="1">Uncharacterized protein</fullName>
    </submittedName>
</protein>
<dbReference type="EMBL" id="QSAV01000060">
    <property type="protein sequence ID" value="RGW75163.1"/>
    <property type="molecule type" value="Genomic_DNA"/>
</dbReference>